<proteinExistence type="predicted"/>
<sequence>MQTKNKTRSQIGRMSRNKGKIGEREVAHMFIDNGFPDAHRSAQCRGNSKDGEADVAGVPGIHIEVKRVEKLNLELAMQQAVRDSELQKDGKPTVIHRKNGGDWLVTMKFEDWMELFKKWADG</sequence>
<accession>A0A8S5RFH2</accession>
<evidence type="ECO:0000256" key="1">
    <source>
        <dbReference type="SAM" id="MobiDB-lite"/>
    </source>
</evidence>
<feature type="compositionally biased region" description="Polar residues" evidence="1">
    <location>
        <begin position="1"/>
        <end position="12"/>
    </location>
</feature>
<evidence type="ECO:0000313" key="2">
    <source>
        <dbReference type="EMBL" id="DAE29825.1"/>
    </source>
</evidence>
<reference evidence="2" key="1">
    <citation type="journal article" date="2021" name="Proc. Natl. Acad. Sci. U.S.A.">
        <title>A Catalog of Tens of Thousands of Viruses from Human Metagenomes Reveals Hidden Associations with Chronic Diseases.</title>
        <authorList>
            <person name="Tisza M.J."/>
            <person name="Buck C.B."/>
        </authorList>
    </citation>
    <scope>NUCLEOTIDE SEQUENCE</scope>
    <source>
        <strain evidence="2">CtqEG8</strain>
    </source>
</reference>
<organism evidence="2">
    <name type="scientific">virus sp. ctqEG8</name>
    <dbReference type="NCBI Taxonomy" id="2827998"/>
    <lineage>
        <taxon>Viruses</taxon>
    </lineage>
</organism>
<protein>
    <submittedName>
        <fullName evidence="2">HOLLIDAY JUNCTION RESOLVASE HOMOLOGOUS RECOMBINATION</fullName>
    </submittedName>
</protein>
<dbReference type="InterPro" id="IPR056931">
    <property type="entry name" value="D14-like"/>
</dbReference>
<dbReference type="Pfam" id="PF24608">
    <property type="entry name" value="PDDEXK_15"/>
    <property type="match status" value="1"/>
</dbReference>
<name>A0A8S5RFH2_9VIRU</name>
<feature type="region of interest" description="Disordered" evidence="1">
    <location>
        <begin position="1"/>
        <end position="23"/>
    </location>
</feature>
<dbReference type="EMBL" id="BK059100">
    <property type="protein sequence ID" value="DAE29825.1"/>
    <property type="molecule type" value="Genomic_DNA"/>
</dbReference>